<accession>A0A7X0RQR1</accession>
<name>A0A7X0RQR1_9BACL</name>
<gene>
    <name evidence="2" type="ORF">H7C19_07515</name>
</gene>
<keyword evidence="3" id="KW-1185">Reference proteome</keyword>
<dbReference type="AlphaFoldDB" id="A0A7X0RQR1"/>
<dbReference type="Pfam" id="PF05368">
    <property type="entry name" value="NmrA"/>
    <property type="match status" value="1"/>
</dbReference>
<proteinExistence type="predicted"/>
<organism evidence="2 3">
    <name type="scientific">Cohnella nanjingensis</name>
    <dbReference type="NCBI Taxonomy" id="1387779"/>
    <lineage>
        <taxon>Bacteria</taxon>
        <taxon>Bacillati</taxon>
        <taxon>Bacillota</taxon>
        <taxon>Bacilli</taxon>
        <taxon>Bacillales</taxon>
        <taxon>Paenibacillaceae</taxon>
        <taxon>Cohnella</taxon>
    </lineage>
</organism>
<protein>
    <submittedName>
        <fullName evidence="2">NmrA family NAD(P)-binding protein</fullName>
    </submittedName>
</protein>
<dbReference type="SUPFAM" id="SSF51735">
    <property type="entry name" value="NAD(P)-binding Rossmann-fold domains"/>
    <property type="match status" value="1"/>
</dbReference>
<feature type="domain" description="NmrA-like" evidence="1">
    <location>
        <begin position="78"/>
        <end position="132"/>
    </location>
</feature>
<dbReference type="Gene3D" id="3.40.50.720">
    <property type="entry name" value="NAD(P)-binding Rossmann-like Domain"/>
    <property type="match status" value="1"/>
</dbReference>
<reference evidence="2 3" key="1">
    <citation type="submission" date="2020-08" db="EMBL/GenBank/DDBJ databases">
        <title>Cohnella phylogeny.</title>
        <authorList>
            <person name="Dunlap C."/>
        </authorList>
    </citation>
    <scope>NUCLEOTIDE SEQUENCE [LARGE SCALE GENOMIC DNA]</scope>
    <source>
        <strain evidence="2 3">DSM 28246</strain>
    </source>
</reference>
<sequence length="141" mass="15189">MSSKPAFCRWRSSRLSKERLRNREKQRSSGVYALLLLWGEAERRTRGPPSAPLKAGSAPAAAARAISDPIPASVREPRVNDIGAIAALAFKRPERFVGQAIDLAGDALTPPELAAAVSRAAGRTVEYRQIPTRPCASRANS</sequence>
<evidence type="ECO:0000313" key="3">
    <source>
        <dbReference type="Proteomes" id="UP000547209"/>
    </source>
</evidence>
<dbReference type="EMBL" id="JACJVP010000008">
    <property type="protein sequence ID" value="MBB6670534.1"/>
    <property type="molecule type" value="Genomic_DNA"/>
</dbReference>
<dbReference type="InterPro" id="IPR008030">
    <property type="entry name" value="NmrA-like"/>
</dbReference>
<dbReference type="InterPro" id="IPR036291">
    <property type="entry name" value="NAD(P)-bd_dom_sf"/>
</dbReference>
<dbReference type="Gene3D" id="3.90.25.10">
    <property type="entry name" value="UDP-galactose 4-epimerase, domain 1"/>
    <property type="match status" value="1"/>
</dbReference>
<evidence type="ECO:0000313" key="2">
    <source>
        <dbReference type="EMBL" id="MBB6670534.1"/>
    </source>
</evidence>
<dbReference type="Proteomes" id="UP000547209">
    <property type="component" value="Unassembled WGS sequence"/>
</dbReference>
<evidence type="ECO:0000259" key="1">
    <source>
        <dbReference type="Pfam" id="PF05368"/>
    </source>
</evidence>
<comment type="caution">
    <text evidence="2">The sequence shown here is derived from an EMBL/GenBank/DDBJ whole genome shotgun (WGS) entry which is preliminary data.</text>
</comment>